<proteinExistence type="predicted"/>
<accession>A0ACB6Z7E1</accession>
<protein>
    <submittedName>
        <fullName evidence="1">Uncharacterized protein</fullName>
    </submittedName>
</protein>
<reference evidence="1" key="2">
    <citation type="journal article" date="2020" name="Nat. Commun.">
        <title>Large-scale genome sequencing of mycorrhizal fungi provides insights into the early evolution of symbiotic traits.</title>
        <authorList>
            <person name="Miyauchi S."/>
            <person name="Kiss E."/>
            <person name="Kuo A."/>
            <person name="Drula E."/>
            <person name="Kohler A."/>
            <person name="Sanchez-Garcia M."/>
            <person name="Morin E."/>
            <person name="Andreopoulos B."/>
            <person name="Barry K.W."/>
            <person name="Bonito G."/>
            <person name="Buee M."/>
            <person name="Carver A."/>
            <person name="Chen C."/>
            <person name="Cichocki N."/>
            <person name="Clum A."/>
            <person name="Culley D."/>
            <person name="Crous P.W."/>
            <person name="Fauchery L."/>
            <person name="Girlanda M."/>
            <person name="Hayes R.D."/>
            <person name="Keri Z."/>
            <person name="LaButti K."/>
            <person name="Lipzen A."/>
            <person name="Lombard V."/>
            <person name="Magnuson J."/>
            <person name="Maillard F."/>
            <person name="Murat C."/>
            <person name="Nolan M."/>
            <person name="Ohm R.A."/>
            <person name="Pangilinan J."/>
            <person name="Pereira M.F."/>
            <person name="Perotto S."/>
            <person name="Peter M."/>
            <person name="Pfister S."/>
            <person name="Riley R."/>
            <person name="Sitrit Y."/>
            <person name="Stielow J.B."/>
            <person name="Szollosi G."/>
            <person name="Zifcakova L."/>
            <person name="Stursova M."/>
            <person name="Spatafora J.W."/>
            <person name="Tedersoo L."/>
            <person name="Vaario L.M."/>
            <person name="Yamada A."/>
            <person name="Yan M."/>
            <person name="Wang P."/>
            <person name="Xu J."/>
            <person name="Bruns T."/>
            <person name="Baldrian P."/>
            <person name="Vilgalys R."/>
            <person name="Dunand C."/>
            <person name="Henrissat B."/>
            <person name="Grigoriev I.V."/>
            <person name="Hibbett D."/>
            <person name="Nagy L.G."/>
            <person name="Martin F.M."/>
        </authorList>
    </citation>
    <scope>NUCLEOTIDE SEQUENCE</scope>
    <source>
        <strain evidence="1">P2</strain>
    </source>
</reference>
<sequence length="321" mass="35779">MQDRVFATCDEHGLNHVTDETNFQPEVTLGNAVSHSLAGGSISDNIHRYRMLQKIATYAKRLGVPLAFSDGTESLRSLASDYASKVGMIETEARTLRDCTISSPPSTILPSQDKLSQITNPSLQRSTVIQILRFVSPHPWGSHTAEGFRKLADLDWMAASIFDNGSNDTSRKRSAFSTGSHVLRTPVYVRPDDQLKHAKPGSGADGVEGWLASRSPPYKYTNGLEALEIDATFPMLENRSRRDSVEDLYDNRFVLSFDPSATPEEVPDRLRTPLGERRPAVTTAGKYFLPRLAFPVVKLKLHQGNRHVWAKSWCRICVYGF</sequence>
<keyword evidence="2" id="KW-1185">Reference proteome</keyword>
<organism evidence="1 2">
    <name type="scientific">Thelephora ganbajun</name>
    <name type="common">Ganba fungus</name>
    <dbReference type="NCBI Taxonomy" id="370292"/>
    <lineage>
        <taxon>Eukaryota</taxon>
        <taxon>Fungi</taxon>
        <taxon>Dikarya</taxon>
        <taxon>Basidiomycota</taxon>
        <taxon>Agaricomycotina</taxon>
        <taxon>Agaricomycetes</taxon>
        <taxon>Thelephorales</taxon>
        <taxon>Thelephoraceae</taxon>
        <taxon>Thelephora</taxon>
    </lineage>
</organism>
<comment type="caution">
    <text evidence="1">The sequence shown here is derived from an EMBL/GenBank/DDBJ whole genome shotgun (WGS) entry which is preliminary data.</text>
</comment>
<dbReference type="Proteomes" id="UP000886501">
    <property type="component" value="Unassembled WGS sequence"/>
</dbReference>
<reference evidence="1" key="1">
    <citation type="submission" date="2019-10" db="EMBL/GenBank/DDBJ databases">
        <authorList>
            <consortium name="DOE Joint Genome Institute"/>
            <person name="Kuo A."/>
            <person name="Miyauchi S."/>
            <person name="Kiss E."/>
            <person name="Drula E."/>
            <person name="Kohler A."/>
            <person name="Sanchez-Garcia M."/>
            <person name="Andreopoulos B."/>
            <person name="Barry K.W."/>
            <person name="Bonito G."/>
            <person name="Buee M."/>
            <person name="Carver A."/>
            <person name="Chen C."/>
            <person name="Cichocki N."/>
            <person name="Clum A."/>
            <person name="Culley D."/>
            <person name="Crous P.W."/>
            <person name="Fauchery L."/>
            <person name="Girlanda M."/>
            <person name="Hayes R."/>
            <person name="Keri Z."/>
            <person name="Labutti K."/>
            <person name="Lipzen A."/>
            <person name="Lombard V."/>
            <person name="Magnuson J."/>
            <person name="Maillard F."/>
            <person name="Morin E."/>
            <person name="Murat C."/>
            <person name="Nolan M."/>
            <person name="Ohm R."/>
            <person name="Pangilinan J."/>
            <person name="Pereira M."/>
            <person name="Perotto S."/>
            <person name="Peter M."/>
            <person name="Riley R."/>
            <person name="Sitrit Y."/>
            <person name="Stielow B."/>
            <person name="Szollosi G."/>
            <person name="Zifcakova L."/>
            <person name="Stursova M."/>
            <person name="Spatafora J.W."/>
            <person name="Tedersoo L."/>
            <person name="Vaario L.-M."/>
            <person name="Yamada A."/>
            <person name="Yan M."/>
            <person name="Wang P."/>
            <person name="Xu J."/>
            <person name="Bruns T."/>
            <person name="Baldrian P."/>
            <person name="Vilgalys R."/>
            <person name="Henrissat B."/>
            <person name="Grigoriev I.V."/>
            <person name="Hibbett D."/>
            <person name="Nagy L.G."/>
            <person name="Martin F.M."/>
        </authorList>
    </citation>
    <scope>NUCLEOTIDE SEQUENCE</scope>
    <source>
        <strain evidence="1">P2</strain>
    </source>
</reference>
<gene>
    <name evidence="1" type="ORF">BDM02DRAFT_3189838</name>
</gene>
<dbReference type="EMBL" id="MU118096">
    <property type="protein sequence ID" value="KAF9645300.1"/>
    <property type="molecule type" value="Genomic_DNA"/>
</dbReference>
<name>A0ACB6Z7E1_THEGA</name>
<evidence type="ECO:0000313" key="1">
    <source>
        <dbReference type="EMBL" id="KAF9645300.1"/>
    </source>
</evidence>
<evidence type="ECO:0000313" key="2">
    <source>
        <dbReference type="Proteomes" id="UP000886501"/>
    </source>
</evidence>